<comment type="caution">
    <text evidence="2">The sequence shown here is derived from an EMBL/GenBank/DDBJ whole genome shotgun (WGS) entry which is preliminary data.</text>
</comment>
<dbReference type="EMBL" id="WUAV01000003">
    <property type="protein sequence ID" value="KAF1763610.1"/>
    <property type="molecule type" value="Genomic_DNA"/>
</dbReference>
<dbReference type="CTD" id="9819536"/>
<organism evidence="2 3">
    <name type="scientific">Caenorhabditis remanei</name>
    <name type="common">Caenorhabditis vulgaris</name>
    <dbReference type="NCBI Taxonomy" id="31234"/>
    <lineage>
        <taxon>Eukaryota</taxon>
        <taxon>Metazoa</taxon>
        <taxon>Ecdysozoa</taxon>
        <taxon>Nematoda</taxon>
        <taxon>Chromadorea</taxon>
        <taxon>Rhabditida</taxon>
        <taxon>Rhabditina</taxon>
        <taxon>Rhabditomorpha</taxon>
        <taxon>Rhabditoidea</taxon>
        <taxon>Rhabditidae</taxon>
        <taxon>Peloderinae</taxon>
        <taxon>Caenorhabditis</taxon>
    </lineage>
</organism>
<feature type="compositionally biased region" description="Low complexity" evidence="1">
    <location>
        <begin position="221"/>
        <end position="230"/>
    </location>
</feature>
<evidence type="ECO:0000256" key="1">
    <source>
        <dbReference type="SAM" id="MobiDB-lite"/>
    </source>
</evidence>
<feature type="compositionally biased region" description="Low complexity" evidence="1">
    <location>
        <begin position="314"/>
        <end position="334"/>
    </location>
</feature>
<feature type="compositionally biased region" description="Low complexity" evidence="1">
    <location>
        <begin position="25"/>
        <end position="41"/>
    </location>
</feature>
<feature type="compositionally biased region" description="Pro residues" evidence="1">
    <location>
        <begin position="856"/>
        <end position="865"/>
    </location>
</feature>
<feature type="compositionally biased region" description="Basic and acidic residues" evidence="1">
    <location>
        <begin position="259"/>
        <end position="286"/>
    </location>
</feature>
<dbReference type="PANTHER" id="PTHR45691">
    <property type="entry name" value="PROTEIN DIAPHANOUS"/>
    <property type="match status" value="1"/>
</dbReference>
<protein>
    <submittedName>
        <fullName evidence="2">Uncharacterized protein</fullName>
    </submittedName>
</protein>
<feature type="compositionally biased region" description="Pro residues" evidence="1">
    <location>
        <begin position="183"/>
        <end position="194"/>
    </location>
</feature>
<feature type="compositionally biased region" description="Basic and acidic residues" evidence="1">
    <location>
        <begin position="149"/>
        <end position="163"/>
    </location>
</feature>
<feature type="region of interest" description="Disordered" evidence="1">
    <location>
        <begin position="633"/>
        <end position="665"/>
    </location>
</feature>
<sequence>MSSSNDDDNDPPYSTVRQLRAEYLARVASSSTSSRSASSSRPPRRGTVFGTKPTISLPYIPEVEEERRASYHVESSSYIHSHSSSQGPPHQPSQHNHHPPPPSPPPVPAVLQHQAHPSHHPPPTVQPVLNRPLSKSQLLYPPGSTENIASEHKPAIRPPEKTVYENNPIAPSELNVQVKRAPPQGPPPPPPPQAAPSDFDYPERLMSPPPTHQPRSILKGYSSSQQYYSQTNLSESHHHHQQSHQEQHTTLNPQQMHPRPSDRRTPTHFEDLSEDEKTRIMHENLQKHRNMRSGPNGPRPVVTNFNGPFFRLEQVSPGQPQQPQQYQQHPRSQSVDPSGDGLGNHRLLQQTREISASEIELHNYSRNVEPSVVVWPPISEKERKRPNSVLAKNFQDPDKIDEYHRQKRLEQEAIHRHEEQQMISMSKQIRAMEIQQQRLYEQSHGVTSPVPIMESISPQPHSHYPPQQQHHHQPPPSPQQQYYPPPQPQQYKDPEPQSYPVQVFETRPISALSDQMDQPQQPPTSWKRTYIVERPRDVAKNEILTSEELLEKESYDVDLLKRRETFVEKPDEPPRINRLGKRWQPPPEKPYVWPTLRRAMSVEPNARPIDFAPGVPQNYDDNEEYKWEPVVNDPGYKKEDKNFTPVSSPPASPRRGHGVGPLDEPAKRQAKYVIQPSPDGSHRPKAVFRKERHTPSGGFYPHAPNAIKVVKKRAQSVQGLLSPTDNVEIIHQRNYHRLDLEQNGHHGQKLRRNHQHGGSEIDLRRTQDLPDWEKIYELPPHSSQIVQKDMPRHVDVQRRLSKFEGSIQNLRAASSTQHLDSMQQLHFPMPDYEPPQPHHQRRRTESSGGGNYCGGGPPPPPPPPMSMSLHNQQPREMSRRNSVASTRIDSPSLMIPHHHQRQSRSDSRGPPQMSRAASSIPLSPQPTPQHHHHHHSQRPTTPGATRARNYIARATAPSPTPYSYDRARAYVPPALPPGYRLADPLPDQRALSPSPGHTRKLIRNVSESAQRLQQPSGSTPQTSRAPSRHSHRQSPNPRFL</sequence>
<feature type="compositionally biased region" description="Polar residues" evidence="1">
    <location>
        <begin position="868"/>
        <end position="889"/>
    </location>
</feature>
<feature type="compositionally biased region" description="Polar residues" evidence="1">
    <location>
        <begin position="1005"/>
        <end position="1025"/>
    </location>
</feature>
<feature type="region of interest" description="Disordered" evidence="1">
    <location>
        <begin position="826"/>
        <end position="944"/>
    </location>
</feature>
<name>A0A6A5H702_CAERE</name>
<feature type="compositionally biased region" description="Pro residues" evidence="1">
    <location>
        <begin position="474"/>
        <end position="488"/>
    </location>
</feature>
<dbReference type="RefSeq" id="XP_053588308.1">
    <property type="nucleotide sequence ID" value="XM_053728731.1"/>
</dbReference>
<feature type="region of interest" description="Disordered" evidence="1">
    <location>
        <begin position="25"/>
        <end position="344"/>
    </location>
</feature>
<gene>
    <name evidence="2" type="ORF">GCK72_011877</name>
</gene>
<dbReference type="GeneID" id="9819536"/>
<dbReference type="GO" id="GO:0005884">
    <property type="term" value="C:actin filament"/>
    <property type="evidence" value="ECO:0007669"/>
    <property type="project" value="TreeGrafter"/>
</dbReference>
<accession>A0A6A5H702</accession>
<dbReference type="PANTHER" id="PTHR45691:SF6">
    <property type="entry name" value="PROTEIN DIAPHANOUS"/>
    <property type="match status" value="1"/>
</dbReference>
<dbReference type="GO" id="GO:0030041">
    <property type="term" value="P:actin filament polymerization"/>
    <property type="evidence" value="ECO:0007669"/>
    <property type="project" value="TreeGrafter"/>
</dbReference>
<dbReference type="Proteomes" id="UP000483820">
    <property type="component" value="Chromosome III"/>
</dbReference>
<proteinExistence type="predicted"/>
<reference evidence="2 3" key="1">
    <citation type="submission" date="2019-12" db="EMBL/GenBank/DDBJ databases">
        <title>Chromosome-level assembly of the Caenorhabditis remanei genome.</title>
        <authorList>
            <person name="Teterina A.A."/>
            <person name="Willis J.H."/>
            <person name="Phillips P.C."/>
        </authorList>
    </citation>
    <scope>NUCLEOTIDE SEQUENCE [LARGE SCALE GENOMIC DNA]</scope>
    <source>
        <strain evidence="2 3">PX506</strain>
        <tissue evidence="2">Whole organism</tissue>
    </source>
</reference>
<feature type="compositionally biased region" description="Low complexity" evidence="1">
    <location>
        <begin position="72"/>
        <end position="94"/>
    </location>
</feature>
<feature type="region of interest" description="Disordered" evidence="1">
    <location>
        <begin position="449"/>
        <end position="496"/>
    </location>
</feature>
<evidence type="ECO:0000313" key="3">
    <source>
        <dbReference type="Proteomes" id="UP000483820"/>
    </source>
</evidence>
<dbReference type="AlphaFoldDB" id="A0A6A5H702"/>
<dbReference type="KEGG" id="crq:GCK72_011877"/>
<feature type="compositionally biased region" description="Pro residues" evidence="1">
    <location>
        <begin position="99"/>
        <end position="108"/>
    </location>
</feature>
<evidence type="ECO:0000313" key="2">
    <source>
        <dbReference type="EMBL" id="KAF1763610.1"/>
    </source>
</evidence>
<dbReference type="InterPro" id="IPR051412">
    <property type="entry name" value="Formin_Homology_Diaphanous_sf"/>
</dbReference>
<feature type="region of interest" description="Disordered" evidence="1">
    <location>
        <begin position="980"/>
        <end position="1040"/>
    </location>
</feature>
<feature type="compositionally biased region" description="Low complexity" evidence="1">
    <location>
        <begin position="457"/>
        <end position="468"/>
    </location>
</feature>